<organism evidence="2 3">
    <name type="scientific">Arcicella aquatica</name>
    <dbReference type="NCBI Taxonomy" id="217141"/>
    <lineage>
        <taxon>Bacteria</taxon>
        <taxon>Pseudomonadati</taxon>
        <taxon>Bacteroidota</taxon>
        <taxon>Cytophagia</taxon>
        <taxon>Cytophagales</taxon>
        <taxon>Flectobacillaceae</taxon>
        <taxon>Arcicella</taxon>
    </lineage>
</organism>
<comment type="caution">
    <text evidence="2">The sequence shown here is derived from an EMBL/GenBank/DDBJ whole genome shotgun (WGS) entry which is preliminary data.</text>
</comment>
<reference evidence="2 3" key="1">
    <citation type="submission" date="2023-12" db="EMBL/GenBank/DDBJ databases">
        <title>Novel species of the genus Arcicella isolated from rivers.</title>
        <authorList>
            <person name="Lu H."/>
        </authorList>
    </citation>
    <scope>NUCLEOTIDE SEQUENCE [LARGE SCALE GENOMIC DNA]</scope>
    <source>
        <strain evidence="2 3">LMG 21963</strain>
    </source>
</reference>
<dbReference type="EMBL" id="JAYFUL010000006">
    <property type="protein sequence ID" value="MEA5257133.1"/>
    <property type="molecule type" value="Genomic_DNA"/>
</dbReference>
<gene>
    <name evidence="2" type="ORF">VB264_05000</name>
</gene>
<dbReference type="PROSITE" id="PS51782">
    <property type="entry name" value="LYSM"/>
    <property type="match status" value="1"/>
</dbReference>
<sequence>MNFNYDKMTHTVQPKETLYSISKKYRLSIEQLTEMNSLQSTNLSIGQVLVVDSSTFSDDTTTTTIFSANTSVFNDNTAYNTSNTSSQNSSINHAAVNPVDYGSSVFERRQVFQIQQQNKGSYSTYVINFPSSDGFMQTGPMRDVYPSPNQVNPKGVSYAGQSGFDENKSMFLDLCQEPYYADILKYISKNEGCFDAVNSYDKAIFSFGFIQFTGAVASGSMLTRVLARLKDRDEDVFNECFGQYGLDVQNDGTPVFQVDTSYGTKEGDAAYLEVANDLRLTGAFIASAFKPSMICVQVEVALEEYVVKAVSSSVMINIYGNAYPLNQIINTQGGIAFRVDLAVNRGLSGSLAVLKKAIEQVLSESGSGDITSLDERSIIEKVAMNDVETWKKQRVLKVLDSGFSFAK</sequence>
<dbReference type="Proteomes" id="UP001304671">
    <property type="component" value="Unassembled WGS sequence"/>
</dbReference>
<dbReference type="SUPFAM" id="SSF54106">
    <property type="entry name" value="LysM domain"/>
    <property type="match status" value="1"/>
</dbReference>
<feature type="domain" description="LysM" evidence="1">
    <location>
        <begin position="8"/>
        <end position="51"/>
    </location>
</feature>
<dbReference type="Pfam" id="PF01476">
    <property type="entry name" value="LysM"/>
    <property type="match status" value="1"/>
</dbReference>
<dbReference type="SMART" id="SM00257">
    <property type="entry name" value="LysM"/>
    <property type="match status" value="1"/>
</dbReference>
<accession>A0ABU5QJC4</accession>
<dbReference type="InterPro" id="IPR018392">
    <property type="entry name" value="LysM"/>
</dbReference>
<proteinExistence type="predicted"/>
<evidence type="ECO:0000313" key="3">
    <source>
        <dbReference type="Proteomes" id="UP001304671"/>
    </source>
</evidence>
<dbReference type="CDD" id="cd00118">
    <property type="entry name" value="LysM"/>
    <property type="match status" value="1"/>
</dbReference>
<dbReference type="Gene3D" id="3.10.350.10">
    <property type="entry name" value="LysM domain"/>
    <property type="match status" value="1"/>
</dbReference>
<dbReference type="InterPro" id="IPR036779">
    <property type="entry name" value="LysM_dom_sf"/>
</dbReference>
<evidence type="ECO:0000313" key="2">
    <source>
        <dbReference type="EMBL" id="MEA5257133.1"/>
    </source>
</evidence>
<evidence type="ECO:0000259" key="1">
    <source>
        <dbReference type="PROSITE" id="PS51782"/>
    </source>
</evidence>
<name>A0ABU5QJC4_9BACT</name>
<dbReference type="RefSeq" id="WP_323247298.1">
    <property type="nucleotide sequence ID" value="NZ_JAYFUL010000006.1"/>
</dbReference>
<protein>
    <submittedName>
        <fullName evidence="2">LysM peptidoglycan-binding domain-containing protein</fullName>
    </submittedName>
</protein>
<keyword evidence="3" id="KW-1185">Reference proteome</keyword>